<dbReference type="InterPro" id="IPR036188">
    <property type="entry name" value="FAD/NAD-bd_sf"/>
</dbReference>
<dbReference type="InterPro" id="IPR039648">
    <property type="entry name" value="DHPH_N"/>
</dbReference>
<gene>
    <name evidence="5" type="ORF">FKW44_007042</name>
</gene>
<accession>A0A7T8KE71</accession>
<organism evidence="5 6">
    <name type="scientific">Caligus rogercresseyi</name>
    <name type="common">Sea louse</name>
    <dbReference type="NCBI Taxonomy" id="217165"/>
    <lineage>
        <taxon>Eukaryota</taxon>
        <taxon>Metazoa</taxon>
        <taxon>Ecdysozoa</taxon>
        <taxon>Arthropoda</taxon>
        <taxon>Crustacea</taxon>
        <taxon>Multicrustacea</taxon>
        <taxon>Hexanauplia</taxon>
        <taxon>Copepoda</taxon>
        <taxon>Siphonostomatoida</taxon>
        <taxon>Caligidae</taxon>
        <taxon>Caligus</taxon>
    </lineage>
</organism>
<dbReference type="AlphaFoldDB" id="A0A7T8KE71"/>
<keyword evidence="3" id="KW-0560">Oxidoreductase</keyword>
<evidence type="ECO:0000256" key="1">
    <source>
        <dbReference type="ARBA" id="ARBA00022630"/>
    </source>
</evidence>
<dbReference type="GO" id="GO:0050660">
    <property type="term" value="F:flavin adenine dinucleotide binding"/>
    <property type="evidence" value="ECO:0007669"/>
    <property type="project" value="TreeGrafter"/>
</dbReference>
<protein>
    <recommendedName>
        <fullName evidence="4">Pyridine nucleotide-disulphide oxidoreductase N-terminal domain-containing protein</fullName>
    </recommendedName>
</protein>
<dbReference type="PANTHER" id="PTHR43735:SF3">
    <property type="entry name" value="FERROPTOSIS SUPPRESSOR PROTEIN 1"/>
    <property type="match status" value="1"/>
</dbReference>
<feature type="domain" description="Pyridine nucleotide-disulphide oxidoreductase N-terminal" evidence="4">
    <location>
        <begin position="25"/>
        <end position="58"/>
    </location>
</feature>
<dbReference type="SUPFAM" id="SSF51905">
    <property type="entry name" value="FAD/NAD(P)-binding domain"/>
    <property type="match status" value="1"/>
</dbReference>
<dbReference type="Proteomes" id="UP000595437">
    <property type="component" value="Chromosome 4"/>
</dbReference>
<keyword evidence="1" id="KW-0285">Flavoprotein</keyword>
<evidence type="ECO:0000256" key="3">
    <source>
        <dbReference type="ARBA" id="ARBA00023002"/>
    </source>
</evidence>
<proteinExistence type="predicted"/>
<dbReference type="PANTHER" id="PTHR43735">
    <property type="entry name" value="APOPTOSIS-INDUCING FACTOR 1"/>
    <property type="match status" value="1"/>
</dbReference>
<dbReference type="EMBL" id="CP045893">
    <property type="protein sequence ID" value="QQP54264.1"/>
    <property type="molecule type" value="Genomic_DNA"/>
</dbReference>
<dbReference type="OrthoDB" id="3244603at2759"/>
<keyword evidence="2" id="KW-0274">FAD</keyword>
<dbReference type="GO" id="GO:0005737">
    <property type="term" value="C:cytoplasm"/>
    <property type="evidence" value="ECO:0007669"/>
    <property type="project" value="TreeGrafter"/>
</dbReference>
<reference evidence="6" key="1">
    <citation type="submission" date="2021-01" db="EMBL/GenBank/DDBJ databases">
        <title>Caligus Genome Assembly.</title>
        <authorList>
            <person name="Gallardo-Escarate C."/>
        </authorList>
    </citation>
    <scope>NUCLEOTIDE SEQUENCE [LARGE SCALE GENOMIC DNA]</scope>
</reference>
<name>A0A7T8KE71_CALRO</name>
<evidence type="ECO:0000313" key="5">
    <source>
        <dbReference type="EMBL" id="QQP54264.1"/>
    </source>
</evidence>
<dbReference type="GO" id="GO:0004174">
    <property type="term" value="F:electron-transferring-flavoprotein dehydrogenase activity"/>
    <property type="evidence" value="ECO:0007669"/>
    <property type="project" value="TreeGrafter"/>
</dbReference>
<sequence>HYKHISSLPSSFLHHIPDEVVFSKKVVIVGGGYAGIKLATILKLWGVPFILIDPKDYFFVNLAALRAVLYP</sequence>
<dbReference type="Pfam" id="PF00070">
    <property type="entry name" value="Pyr_redox"/>
    <property type="match status" value="1"/>
</dbReference>
<dbReference type="Gene3D" id="3.50.50.100">
    <property type="match status" value="1"/>
</dbReference>
<feature type="non-terminal residue" evidence="5">
    <location>
        <position position="71"/>
    </location>
</feature>
<feature type="non-terminal residue" evidence="5">
    <location>
        <position position="1"/>
    </location>
</feature>
<keyword evidence="6" id="KW-1185">Reference proteome</keyword>
<evidence type="ECO:0000259" key="4">
    <source>
        <dbReference type="Pfam" id="PF00070"/>
    </source>
</evidence>
<evidence type="ECO:0000256" key="2">
    <source>
        <dbReference type="ARBA" id="ARBA00022827"/>
    </source>
</evidence>
<evidence type="ECO:0000313" key="6">
    <source>
        <dbReference type="Proteomes" id="UP000595437"/>
    </source>
</evidence>